<organism evidence="1 2">
    <name type="scientific">Nocardioides oleivorans</name>
    <dbReference type="NCBI Taxonomy" id="273676"/>
    <lineage>
        <taxon>Bacteria</taxon>
        <taxon>Bacillati</taxon>
        <taxon>Actinomycetota</taxon>
        <taxon>Actinomycetes</taxon>
        <taxon>Propionibacteriales</taxon>
        <taxon>Nocardioidaceae</taxon>
        <taxon>Nocardioides</taxon>
    </lineage>
</organism>
<proteinExistence type="predicted"/>
<keyword evidence="2" id="KW-1185">Reference proteome</keyword>
<gene>
    <name evidence="1" type="ORF">EUA93_20880</name>
</gene>
<protein>
    <recommendedName>
        <fullName evidence="3">ESX-1 secretion-associated protein</fullName>
    </recommendedName>
</protein>
<accession>A0A4Q2RMF8</accession>
<dbReference type="EMBL" id="SDWT01000005">
    <property type="protein sequence ID" value="RYB90010.1"/>
    <property type="molecule type" value="Genomic_DNA"/>
</dbReference>
<dbReference type="Proteomes" id="UP000294071">
    <property type="component" value="Unassembled WGS sequence"/>
</dbReference>
<name>A0A4Q2RMF8_9ACTN</name>
<comment type="caution">
    <text evidence="1">The sequence shown here is derived from an EMBL/GenBank/DDBJ whole genome shotgun (WGS) entry which is preliminary data.</text>
</comment>
<reference evidence="1 2" key="1">
    <citation type="submission" date="2019-01" db="EMBL/GenBank/DDBJ databases">
        <title>Novel species of Nocardioides.</title>
        <authorList>
            <person name="Liu Q."/>
            <person name="Xin Y.-H."/>
        </authorList>
    </citation>
    <scope>NUCLEOTIDE SEQUENCE [LARGE SCALE GENOMIC DNA]</scope>
    <source>
        <strain evidence="1 2">CGMCC 4.6882</strain>
    </source>
</reference>
<evidence type="ECO:0000313" key="2">
    <source>
        <dbReference type="Proteomes" id="UP000294071"/>
    </source>
</evidence>
<evidence type="ECO:0008006" key="3">
    <source>
        <dbReference type="Google" id="ProtNLM"/>
    </source>
</evidence>
<sequence length="139" mass="14691">MSDPGDVGQGSDFGADLYELLRTGWVDFPALSLRWWEFATDADVADAQVRANAGRLGGAGDRLVSDMVDLGVDLQRALGDTTTSLRDTGTALVQIAQDYAATDAAAQAQFDHLRLDDADEFATPPVVVPDPPVPGGDRS</sequence>
<evidence type="ECO:0000313" key="1">
    <source>
        <dbReference type="EMBL" id="RYB90010.1"/>
    </source>
</evidence>
<dbReference type="RefSeq" id="WP_129402282.1">
    <property type="nucleotide sequence ID" value="NZ_SDWT01000005.1"/>
</dbReference>
<dbReference type="AlphaFoldDB" id="A0A4Q2RMF8"/>